<keyword evidence="1" id="KW-0812">Transmembrane</keyword>
<evidence type="ECO:0000313" key="3">
    <source>
        <dbReference type="Proteomes" id="UP000199152"/>
    </source>
</evidence>
<feature type="transmembrane region" description="Helical" evidence="1">
    <location>
        <begin position="145"/>
        <end position="167"/>
    </location>
</feature>
<dbReference type="RefSeq" id="WP_091325498.1">
    <property type="nucleotide sequence ID" value="NZ_FOSW01000008.1"/>
</dbReference>
<dbReference type="OrthoDB" id="116480at2"/>
<sequence length="280" mass="29741">MPSHNPVFGRGFANANAGNGQQYTQWGGPQQQYGAPQYGAPQYGAPAPAPYAQQPYAPPTTRYMTMDDVVQKTGLSFLVTVLAAAAVWAMPGQAAWGLALPAVLVAFVLGLVIAFKQIANPVATLAYGALYGVALGAISEAFNDLYPGIVIQALIGTFGVFFGMLVVYKTGAIRVTPKLTRWIVGAMFGVLALVLVNLIASFFTPGGLGLRDGGPLAILFSVVVIGVAAFTLLLDFDMADEAIRRGAPAKFAWYVAFGLLVTVVWLYLEILRLLSYLQND</sequence>
<organism evidence="2 3">
    <name type="scientific">Geodermatophilus ruber</name>
    <dbReference type="NCBI Taxonomy" id="504800"/>
    <lineage>
        <taxon>Bacteria</taxon>
        <taxon>Bacillati</taxon>
        <taxon>Actinomycetota</taxon>
        <taxon>Actinomycetes</taxon>
        <taxon>Geodermatophilales</taxon>
        <taxon>Geodermatophilaceae</taxon>
        <taxon>Geodermatophilus</taxon>
    </lineage>
</organism>
<gene>
    <name evidence="2" type="ORF">SAMN04488085_10817</name>
</gene>
<accession>A0A1I4FXQ5</accession>
<feature type="transmembrane region" description="Helical" evidence="1">
    <location>
        <begin position="216"/>
        <end position="239"/>
    </location>
</feature>
<dbReference type="InterPro" id="IPR010539">
    <property type="entry name" value="BaxI_1-like"/>
</dbReference>
<dbReference type="PIRSF" id="PIRSF009160">
    <property type="entry name" value="UCP009160"/>
    <property type="match status" value="1"/>
</dbReference>
<dbReference type="EMBL" id="FOSW01000008">
    <property type="protein sequence ID" value="SFL21777.1"/>
    <property type="molecule type" value="Genomic_DNA"/>
</dbReference>
<dbReference type="PANTHER" id="PTHR41282">
    <property type="entry name" value="CONSERVED TRANSMEMBRANE PROTEIN-RELATED"/>
    <property type="match status" value="1"/>
</dbReference>
<feature type="transmembrane region" description="Helical" evidence="1">
    <location>
        <begin position="251"/>
        <end position="268"/>
    </location>
</feature>
<feature type="transmembrane region" description="Helical" evidence="1">
    <location>
        <begin position="69"/>
        <end position="89"/>
    </location>
</feature>
<evidence type="ECO:0000313" key="2">
    <source>
        <dbReference type="EMBL" id="SFL21777.1"/>
    </source>
</evidence>
<keyword evidence="1" id="KW-0472">Membrane</keyword>
<evidence type="ECO:0000256" key="1">
    <source>
        <dbReference type="SAM" id="Phobius"/>
    </source>
</evidence>
<dbReference type="STRING" id="504800.SAMN04488085_10817"/>
<name>A0A1I4FXQ5_9ACTN</name>
<reference evidence="3" key="1">
    <citation type="submission" date="2016-10" db="EMBL/GenBank/DDBJ databases">
        <authorList>
            <person name="Varghese N."/>
            <person name="Submissions S."/>
        </authorList>
    </citation>
    <scope>NUCLEOTIDE SEQUENCE [LARGE SCALE GENOMIC DNA]</scope>
    <source>
        <strain evidence="3">DSM 45317</strain>
    </source>
</reference>
<feature type="transmembrane region" description="Helical" evidence="1">
    <location>
        <begin position="122"/>
        <end position="139"/>
    </location>
</feature>
<keyword evidence="3" id="KW-1185">Reference proteome</keyword>
<dbReference type="Proteomes" id="UP000199152">
    <property type="component" value="Unassembled WGS sequence"/>
</dbReference>
<keyword evidence="1" id="KW-1133">Transmembrane helix</keyword>
<dbReference type="AlphaFoldDB" id="A0A1I4FXQ5"/>
<dbReference type="PANTHER" id="PTHR41282:SF1">
    <property type="entry name" value="CONSERVED TRANSMEMBRANE PROTEIN-RELATED"/>
    <property type="match status" value="1"/>
</dbReference>
<dbReference type="InParanoid" id="A0A1I4FXQ5"/>
<dbReference type="Pfam" id="PF12811">
    <property type="entry name" value="BaxI_1"/>
    <property type="match status" value="1"/>
</dbReference>
<proteinExistence type="predicted"/>
<protein>
    <submittedName>
        <fullName evidence="2">Uncharacterized membrane protein, YccA/Bax inhibitor family</fullName>
    </submittedName>
</protein>
<feature type="transmembrane region" description="Helical" evidence="1">
    <location>
        <begin position="95"/>
        <end position="115"/>
    </location>
</feature>
<feature type="transmembrane region" description="Helical" evidence="1">
    <location>
        <begin position="179"/>
        <end position="204"/>
    </location>
</feature>